<evidence type="ECO:0008006" key="6">
    <source>
        <dbReference type="Google" id="ProtNLM"/>
    </source>
</evidence>
<evidence type="ECO:0000313" key="2">
    <source>
        <dbReference type="EMBL" id="ATA83423.1"/>
    </source>
</evidence>
<dbReference type="Proteomes" id="UP000217301">
    <property type="component" value="Chromosome"/>
</dbReference>
<evidence type="ECO:0000256" key="1">
    <source>
        <dbReference type="SAM" id="Phobius"/>
    </source>
</evidence>
<reference evidence="4" key="2">
    <citation type="submission" date="2017-06" db="EMBL/GenBank/DDBJ databases">
        <title>Capnocytophaga spp. assemblies.</title>
        <authorList>
            <person name="Gulvik C.A."/>
        </authorList>
    </citation>
    <scope>NUCLEOTIDE SEQUENCE [LARGE SCALE GENOMIC DNA]</scope>
    <source>
        <strain evidence="4">KC1668</strain>
    </source>
</reference>
<reference evidence="2" key="1">
    <citation type="journal article" date="2017" name="Genome Announc.">
        <title>Twelve Complete Reference Genomes of Clinical Isolates in the Capnocytophaga Genus.</title>
        <authorList>
            <person name="Villarma A."/>
            <person name="Gulvik C.A."/>
            <person name="Rowe L.A."/>
            <person name="Sheth M."/>
            <person name="Juieng P."/>
            <person name="Nicholson A.C."/>
            <person name="Loparev V.N."/>
            <person name="McQuiston J.R."/>
        </authorList>
    </citation>
    <scope>NUCLEOTIDE SEQUENCE</scope>
    <source>
        <strain evidence="2">KC1668</strain>
    </source>
</reference>
<dbReference type="RefSeq" id="WP_002681506.1">
    <property type="nucleotide sequence ID" value="NZ_CP022385.1"/>
</dbReference>
<feature type="transmembrane region" description="Helical" evidence="1">
    <location>
        <begin position="534"/>
        <end position="554"/>
    </location>
</feature>
<sequence>MNTININDYILTDETNANKGSIWLHNLPNDETLFDVIDKLREVYKEETLVFTEEIKIIEKTIDKEVNFSNCIFQEDVDFSSCIFLRKSLFSYIKNNQGEIITNASIFEKRVNFSKVIFKESVNFSGTKFSTKIEIDDNSKIIVNFGGVKFEENTRFHYCEFCNNVTFKNTTFNKLVDFYYAKFFKPQQFHLTDFFDRAIFSNTIFHQETQFIYCRTKSDSYIGFESAEFKRGLDISRSNFNCNLNFWNITIEKKGEEYIFKNIDDIKYKNDFKVHDEAPSVYKQLRETYRIIKDNFYKQNNKIEGGKFYKRELEIYEISIGKDKNKDKENGSLSFLLKTFNIYRNITSIIMWLISTSFLLIVSLSSIFPFKIIDSNVTTILNENPLILILLLLIYTVLAYSYYGSDKIILIANKISNDFGTNWVKGVLFTVCITILTYMTLSFSMLGLEGFTIISSIYIAIVSFFISIDLMAKRKIYFIGTILSIIVLVFYTCSIGKYFNFRISIKNVNDFIGDFINIHTFISWKDLKINHKEVTGISLLILFIGRIFIGYGYYQTIQAFRKFGKS</sequence>
<dbReference type="EMBL" id="CP022385">
    <property type="protein sequence ID" value="ATA83423.1"/>
    <property type="molecule type" value="Genomic_DNA"/>
</dbReference>
<protein>
    <recommendedName>
        <fullName evidence="6">Pentapeptide repeat-containing protein</fullName>
    </recommendedName>
</protein>
<evidence type="ECO:0000313" key="4">
    <source>
        <dbReference type="Proteomes" id="UP000217301"/>
    </source>
</evidence>
<accession>A0AAX2I8C8</accession>
<organism evidence="3 5">
    <name type="scientific">Capnocytophaga sputigena</name>
    <dbReference type="NCBI Taxonomy" id="1019"/>
    <lineage>
        <taxon>Bacteria</taxon>
        <taxon>Pseudomonadati</taxon>
        <taxon>Bacteroidota</taxon>
        <taxon>Flavobacteriia</taxon>
        <taxon>Flavobacteriales</taxon>
        <taxon>Flavobacteriaceae</taxon>
        <taxon>Capnocytophaga</taxon>
    </lineage>
</organism>
<dbReference type="EMBL" id="UAVP01000003">
    <property type="protein sequence ID" value="SQA74389.1"/>
    <property type="molecule type" value="Genomic_DNA"/>
</dbReference>
<keyword evidence="1" id="KW-0812">Transmembrane</keyword>
<feature type="transmembrane region" description="Helical" evidence="1">
    <location>
        <begin position="385"/>
        <end position="403"/>
    </location>
</feature>
<dbReference type="InterPro" id="IPR001646">
    <property type="entry name" value="5peptide_repeat"/>
</dbReference>
<dbReference type="Pfam" id="PF13576">
    <property type="entry name" value="Pentapeptide_3"/>
    <property type="match status" value="1"/>
</dbReference>
<keyword evidence="1" id="KW-0472">Membrane</keyword>
<feature type="transmembrane region" description="Helical" evidence="1">
    <location>
        <begin position="349"/>
        <end position="373"/>
    </location>
</feature>
<reference evidence="3 5" key="3">
    <citation type="submission" date="2018-06" db="EMBL/GenBank/DDBJ databases">
        <authorList>
            <consortium name="Pathogen Informatics"/>
            <person name="Doyle S."/>
        </authorList>
    </citation>
    <scope>NUCLEOTIDE SEQUENCE [LARGE SCALE GENOMIC DNA]</scope>
    <source>
        <strain evidence="3 5">NCTC11653</strain>
    </source>
</reference>
<dbReference type="Proteomes" id="UP000249902">
    <property type="component" value="Unassembled WGS sequence"/>
</dbReference>
<feature type="transmembrane region" description="Helical" evidence="1">
    <location>
        <begin position="423"/>
        <end position="441"/>
    </location>
</feature>
<keyword evidence="1" id="KW-1133">Transmembrane helix</keyword>
<keyword evidence="4" id="KW-1185">Reference proteome</keyword>
<name>A0AAX2I8C8_CAPSP</name>
<evidence type="ECO:0000313" key="5">
    <source>
        <dbReference type="Proteomes" id="UP000249902"/>
    </source>
</evidence>
<dbReference type="KEGG" id="cspu:CGC55_02385"/>
<feature type="transmembrane region" description="Helical" evidence="1">
    <location>
        <begin position="448"/>
        <end position="470"/>
    </location>
</feature>
<feature type="transmembrane region" description="Helical" evidence="1">
    <location>
        <begin position="476"/>
        <end position="499"/>
    </location>
</feature>
<evidence type="ECO:0000313" key="3">
    <source>
        <dbReference type="EMBL" id="SQA74389.1"/>
    </source>
</evidence>
<dbReference type="AlphaFoldDB" id="A0AAX2I8C8"/>
<proteinExistence type="predicted"/>
<gene>
    <name evidence="2" type="ORF">CGC55_02385</name>
    <name evidence="3" type="ORF">NCTC11653_00273</name>
</gene>